<dbReference type="RefSeq" id="XP_049131093.1">
    <property type="nucleotide sequence ID" value="XM_049275136.1"/>
</dbReference>
<keyword evidence="2" id="KW-1185">Reference proteome</keyword>
<name>A0AA37PAM0_9PEZI</name>
<dbReference type="Proteomes" id="UP001055115">
    <property type="component" value="Unassembled WGS sequence"/>
</dbReference>
<protein>
    <submittedName>
        <fullName evidence="1">Uncharacterized protein</fullName>
    </submittedName>
</protein>
<dbReference type="EMBL" id="BQXU01000025">
    <property type="protein sequence ID" value="GKT48743.1"/>
    <property type="molecule type" value="Genomic_DNA"/>
</dbReference>
<organism evidence="1 2">
    <name type="scientific">Colletotrichum spaethianum</name>
    <dbReference type="NCBI Taxonomy" id="700344"/>
    <lineage>
        <taxon>Eukaryota</taxon>
        <taxon>Fungi</taxon>
        <taxon>Dikarya</taxon>
        <taxon>Ascomycota</taxon>
        <taxon>Pezizomycotina</taxon>
        <taxon>Sordariomycetes</taxon>
        <taxon>Hypocreomycetidae</taxon>
        <taxon>Glomerellales</taxon>
        <taxon>Glomerellaceae</taxon>
        <taxon>Colletotrichum</taxon>
        <taxon>Colletotrichum spaethianum species complex</taxon>
    </lineage>
</organism>
<reference evidence="1 2" key="1">
    <citation type="submission" date="2022-03" db="EMBL/GenBank/DDBJ databases">
        <title>Genome data of Colletotrichum spp.</title>
        <authorList>
            <person name="Utami Y.D."/>
            <person name="Hiruma K."/>
        </authorList>
    </citation>
    <scope>NUCLEOTIDE SEQUENCE [LARGE SCALE GENOMIC DNA]</scope>
    <source>
        <strain evidence="1 2">MAFF 239500</strain>
    </source>
</reference>
<dbReference type="AlphaFoldDB" id="A0AA37PAM0"/>
<gene>
    <name evidence="1" type="ORF">ColSpa_08924</name>
</gene>
<comment type="caution">
    <text evidence="1">The sequence shown here is derived from an EMBL/GenBank/DDBJ whole genome shotgun (WGS) entry which is preliminary data.</text>
</comment>
<evidence type="ECO:0000313" key="2">
    <source>
        <dbReference type="Proteomes" id="UP001055115"/>
    </source>
</evidence>
<evidence type="ECO:0000313" key="1">
    <source>
        <dbReference type="EMBL" id="GKT48743.1"/>
    </source>
</evidence>
<accession>A0AA37PAM0</accession>
<proteinExistence type="predicted"/>
<dbReference type="GeneID" id="73329726"/>
<sequence length="62" mass="6358">MSMCIAVVQSIAGTLNGWGEVARWELREPGSRTLTSIGGFGIPTHGQTAGGSPRAFSAACAH</sequence>